<reference evidence="1 2" key="1">
    <citation type="submission" date="2024-03" db="EMBL/GenBank/DDBJ databases">
        <title>The Acrasis kona genome and developmental transcriptomes reveal deep origins of eukaryotic multicellular pathways.</title>
        <authorList>
            <person name="Sheikh S."/>
            <person name="Fu C.-J."/>
            <person name="Brown M.W."/>
            <person name="Baldauf S.L."/>
        </authorList>
    </citation>
    <scope>NUCLEOTIDE SEQUENCE [LARGE SCALE GENOMIC DNA]</scope>
    <source>
        <strain evidence="1 2">ATCC MYA-3509</strain>
    </source>
</reference>
<dbReference type="AlphaFoldDB" id="A0AAW2ZR75"/>
<dbReference type="Pfam" id="PF14953">
    <property type="entry name" value="DUF4504"/>
    <property type="match status" value="1"/>
</dbReference>
<keyword evidence="2" id="KW-1185">Reference proteome</keyword>
<organism evidence="1 2">
    <name type="scientific">Acrasis kona</name>
    <dbReference type="NCBI Taxonomy" id="1008807"/>
    <lineage>
        <taxon>Eukaryota</taxon>
        <taxon>Discoba</taxon>
        <taxon>Heterolobosea</taxon>
        <taxon>Tetramitia</taxon>
        <taxon>Eutetramitia</taxon>
        <taxon>Acrasidae</taxon>
        <taxon>Acrasis</taxon>
    </lineage>
</organism>
<proteinExistence type="predicted"/>
<protein>
    <submittedName>
        <fullName evidence="1">Uncharacterized protein</fullName>
    </submittedName>
</protein>
<evidence type="ECO:0000313" key="2">
    <source>
        <dbReference type="Proteomes" id="UP001431209"/>
    </source>
</evidence>
<accession>A0AAW2ZR75</accession>
<dbReference type="PANTHER" id="PTHR31366">
    <property type="entry name" value="UPF0739 PROTEIN C1ORF74"/>
    <property type="match status" value="1"/>
</dbReference>
<comment type="caution">
    <text evidence="1">The sequence shown here is derived from an EMBL/GenBank/DDBJ whole genome shotgun (WGS) entry which is preliminary data.</text>
</comment>
<gene>
    <name evidence="1" type="ORF">AKO1_010146</name>
</gene>
<name>A0AAW2ZR75_9EUKA</name>
<dbReference type="InterPro" id="IPR027850">
    <property type="entry name" value="DUF4504"/>
</dbReference>
<sequence>MFSYTAYNKKVRDQLDRDVENLISGTRSCVLLDYLDVVVEDLGKCTNDCIRLLTIKILERNMHYLFNKNTFPSGLNCEEITFINVDPSLEHPLIVEDPQVLLKLQTTLKNIKNNVFASSFKQFHTTVSINEIIDVCMLNGWILSYPYVYVRFLTFFDNCLCFEPLFLIKIQHNKNVITQYTIPACCCPNIDDVLIKIKERYQTKVEVIKSVVRQNIQL</sequence>
<dbReference type="PANTHER" id="PTHR31366:SF2">
    <property type="entry name" value="UPF0739 PROTEIN C1ORF74"/>
    <property type="match status" value="1"/>
</dbReference>
<dbReference type="EMBL" id="JAOPGA020001893">
    <property type="protein sequence ID" value="KAL0491960.1"/>
    <property type="molecule type" value="Genomic_DNA"/>
</dbReference>
<dbReference type="Proteomes" id="UP001431209">
    <property type="component" value="Unassembled WGS sequence"/>
</dbReference>
<evidence type="ECO:0000313" key="1">
    <source>
        <dbReference type="EMBL" id="KAL0491960.1"/>
    </source>
</evidence>